<dbReference type="InterPro" id="IPR013783">
    <property type="entry name" value="Ig-like_fold"/>
</dbReference>
<proteinExistence type="predicted"/>
<dbReference type="EMBL" id="JARFVA010000001">
    <property type="protein sequence ID" value="MDF0706488.1"/>
    <property type="molecule type" value="Genomic_DNA"/>
</dbReference>
<dbReference type="Proteomes" id="UP001217083">
    <property type="component" value="Unassembled WGS sequence"/>
</dbReference>
<dbReference type="CDD" id="cd00063">
    <property type="entry name" value="FN3"/>
    <property type="match status" value="1"/>
</dbReference>
<accession>A0ABT5XKS7</accession>
<organism evidence="2 3">
    <name type="scientific">Flagellimonas okinawensis</name>
    <dbReference type="NCBI Taxonomy" id="3031324"/>
    <lineage>
        <taxon>Bacteria</taxon>
        <taxon>Pseudomonadati</taxon>
        <taxon>Bacteroidota</taxon>
        <taxon>Flavobacteriia</taxon>
        <taxon>Flavobacteriales</taxon>
        <taxon>Flavobacteriaceae</taxon>
        <taxon>Flagellimonas</taxon>
    </lineage>
</organism>
<gene>
    <name evidence="2" type="ORF">PY091_04605</name>
</gene>
<dbReference type="PROSITE" id="PS51257">
    <property type="entry name" value="PROKAR_LIPOPROTEIN"/>
    <property type="match status" value="1"/>
</dbReference>
<dbReference type="RefSeq" id="WP_275648528.1">
    <property type="nucleotide sequence ID" value="NZ_JARFVA010000001.1"/>
</dbReference>
<dbReference type="InterPro" id="IPR003961">
    <property type="entry name" value="FN3_dom"/>
</dbReference>
<keyword evidence="1" id="KW-0732">Signal</keyword>
<sequence>MKIAYKYIVPVMLLTLFSCGGGGDDPTPDPQPEPEVPAPLAAALIFPDNNEECTEGVVVSESESQVTFQWGASENTDSYTLQLNNLETGETSNSNTSNTEIQITLNRGTAYSWSIVSRANGTNETATSGTWRFYNAGAPVENYAPFPAYDPYPQMGVAIDAGDITLQWESSDLDGDTLSYVVYLDTVTPPTGQLGETDTNSYETNVQANNIYYWRVQTIDAAGNSTTSEVFEFRTNP</sequence>
<evidence type="ECO:0000313" key="3">
    <source>
        <dbReference type="Proteomes" id="UP001217083"/>
    </source>
</evidence>
<dbReference type="Gene3D" id="2.60.40.10">
    <property type="entry name" value="Immunoglobulins"/>
    <property type="match status" value="2"/>
</dbReference>
<name>A0ABT5XKS7_9FLAO</name>
<evidence type="ECO:0000256" key="1">
    <source>
        <dbReference type="SAM" id="SignalP"/>
    </source>
</evidence>
<protein>
    <recommendedName>
        <fullName evidence="4">Fibronectin type-III domain-containing protein</fullName>
    </recommendedName>
</protein>
<feature type="chain" id="PRO_5046430044" description="Fibronectin type-III domain-containing protein" evidence="1">
    <location>
        <begin position="23"/>
        <end position="237"/>
    </location>
</feature>
<comment type="caution">
    <text evidence="2">The sequence shown here is derived from an EMBL/GenBank/DDBJ whole genome shotgun (WGS) entry which is preliminary data.</text>
</comment>
<feature type="signal peptide" evidence="1">
    <location>
        <begin position="1"/>
        <end position="22"/>
    </location>
</feature>
<evidence type="ECO:0008006" key="4">
    <source>
        <dbReference type="Google" id="ProtNLM"/>
    </source>
</evidence>
<dbReference type="SUPFAM" id="SSF49265">
    <property type="entry name" value="Fibronectin type III"/>
    <property type="match status" value="1"/>
</dbReference>
<reference evidence="2 3" key="1">
    <citation type="submission" date="2023-03" db="EMBL/GenBank/DDBJ databases">
        <title>Muricauda XX sp. nov. and Muricauda XXX sp. nov., two novel species isolated from Okinawa Trough.</title>
        <authorList>
            <person name="Cao W."/>
            <person name="Deng X."/>
        </authorList>
    </citation>
    <scope>NUCLEOTIDE SEQUENCE [LARGE SCALE GENOMIC DNA]</scope>
    <source>
        <strain evidence="2 3">81s02</strain>
    </source>
</reference>
<keyword evidence="3" id="KW-1185">Reference proteome</keyword>
<evidence type="ECO:0000313" key="2">
    <source>
        <dbReference type="EMBL" id="MDF0706488.1"/>
    </source>
</evidence>
<dbReference type="InterPro" id="IPR036116">
    <property type="entry name" value="FN3_sf"/>
</dbReference>